<dbReference type="Proteomes" id="UP000221020">
    <property type="component" value="Unassembled WGS sequence"/>
</dbReference>
<dbReference type="AlphaFoldDB" id="A0AA91VAH7"/>
<evidence type="ECO:0000313" key="9">
    <source>
        <dbReference type="EMBL" id="PED81449.1"/>
    </source>
</evidence>
<dbReference type="EMBL" id="NVOR01000065">
    <property type="protein sequence ID" value="PED81449.1"/>
    <property type="molecule type" value="Genomic_DNA"/>
</dbReference>
<keyword evidence="6 8" id="KW-1133">Transmembrane helix</keyword>
<feature type="transmembrane region" description="Helical" evidence="8">
    <location>
        <begin position="16"/>
        <end position="34"/>
    </location>
</feature>
<feature type="transmembrane region" description="Helical" evidence="8">
    <location>
        <begin position="263"/>
        <end position="283"/>
    </location>
</feature>
<comment type="similarity">
    <text evidence="2">Belongs to the auxin efflux carrier (TC 2.A.69) family.</text>
</comment>
<dbReference type="RefSeq" id="WP_097897605.1">
    <property type="nucleotide sequence ID" value="NZ_NVOR01000065.1"/>
</dbReference>
<sequence>MDIGQILIKTLTDKNIISAISSSVFIILLGFYMRKKNILNAQAAKVLSGVILSAALPALAFTAFMQNINTNSLKQGANLLIWGIVIYIILIVVTKPLFMKYKGDKQDVLRVLTIFGSTTFFGIPIIGVVYGPEGVMYASIFNIGYRIFLYSYGYIKMSGLKMEKKNIKTMFLNPIVIATFAGLFIWVCQTYLPQVAVTVNGKVSHFAFLRIDQTAPWLFKPMDYLAKLASPLAWISIGATLAEISLKDAIKTKDAWYYSLNKIIIVPVINIALLMILNATGILPISQVAVATVVIMMATPTATVAAAYAISFDKEAILTSNCSLLSTILGVVAMPLWIVILEVIKSFHIFS</sequence>
<feature type="transmembrane region" description="Helical" evidence="8">
    <location>
        <begin position="136"/>
        <end position="155"/>
    </location>
</feature>
<evidence type="ECO:0000256" key="7">
    <source>
        <dbReference type="ARBA" id="ARBA00023136"/>
    </source>
</evidence>
<dbReference type="InterPro" id="IPR004776">
    <property type="entry name" value="Mem_transp_PIN-like"/>
</dbReference>
<comment type="caution">
    <text evidence="9">The sequence shown here is derived from an EMBL/GenBank/DDBJ whole genome shotgun (WGS) entry which is preliminary data.</text>
</comment>
<dbReference type="Gene3D" id="1.20.1530.20">
    <property type="match status" value="1"/>
</dbReference>
<proteinExistence type="inferred from homology"/>
<feature type="transmembrane region" description="Helical" evidence="8">
    <location>
        <begin position="167"/>
        <end position="187"/>
    </location>
</feature>
<dbReference type="GO" id="GO:0055085">
    <property type="term" value="P:transmembrane transport"/>
    <property type="evidence" value="ECO:0007669"/>
    <property type="project" value="InterPro"/>
</dbReference>
<comment type="subcellular location">
    <subcellularLocation>
        <location evidence="1">Cell membrane</location>
        <topology evidence="1">Multi-pass membrane protein</topology>
    </subcellularLocation>
</comment>
<feature type="transmembrane region" description="Helical" evidence="8">
    <location>
        <begin position="111"/>
        <end position="130"/>
    </location>
</feature>
<evidence type="ECO:0000313" key="10">
    <source>
        <dbReference type="Proteomes" id="UP000221020"/>
    </source>
</evidence>
<feature type="transmembrane region" description="Helical" evidence="8">
    <location>
        <begin position="224"/>
        <end position="242"/>
    </location>
</feature>
<gene>
    <name evidence="9" type="ORF">CON65_16955</name>
</gene>
<dbReference type="Pfam" id="PF03547">
    <property type="entry name" value="Mem_trans"/>
    <property type="match status" value="1"/>
</dbReference>
<evidence type="ECO:0000256" key="6">
    <source>
        <dbReference type="ARBA" id="ARBA00022989"/>
    </source>
</evidence>
<evidence type="ECO:0000256" key="5">
    <source>
        <dbReference type="ARBA" id="ARBA00022692"/>
    </source>
</evidence>
<keyword evidence="5 8" id="KW-0812">Transmembrane</keyword>
<keyword evidence="3" id="KW-0813">Transport</keyword>
<dbReference type="InterPro" id="IPR038770">
    <property type="entry name" value="Na+/solute_symporter_sf"/>
</dbReference>
<evidence type="ECO:0000256" key="4">
    <source>
        <dbReference type="ARBA" id="ARBA00022475"/>
    </source>
</evidence>
<feature type="transmembrane region" description="Helical" evidence="8">
    <location>
        <begin position="289"/>
        <end position="310"/>
    </location>
</feature>
<evidence type="ECO:0000256" key="2">
    <source>
        <dbReference type="ARBA" id="ARBA00010145"/>
    </source>
</evidence>
<name>A0AA91VAH7_9BACI</name>
<feature type="transmembrane region" description="Helical" evidence="8">
    <location>
        <begin position="80"/>
        <end position="99"/>
    </location>
</feature>
<evidence type="ECO:0000256" key="3">
    <source>
        <dbReference type="ARBA" id="ARBA00022448"/>
    </source>
</evidence>
<feature type="transmembrane region" description="Helical" evidence="8">
    <location>
        <begin position="46"/>
        <end position="68"/>
    </location>
</feature>
<reference evidence="9 10" key="1">
    <citation type="submission" date="2017-09" db="EMBL/GenBank/DDBJ databases">
        <title>Large-scale bioinformatics analysis of Bacillus genomes uncovers conserved roles of natural products in bacterial physiology.</title>
        <authorList>
            <consortium name="Agbiome Team Llc"/>
            <person name="Bleich R.M."/>
            <person name="Grubbs K.J."/>
            <person name="Santa Maria K.C."/>
            <person name="Allen S.E."/>
            <person name="Farag S."/>
            <person name="Shank E.A."/>
            <person name="Bowers A."/>
        </authorList>
    </citation>
    <scope>NUCLEOTIDE SEQUENCE [LARGE SCALE GENOMIC DNA]</scope>
    <source>
        <strain evidence="9 10">AFS092012</strain>
    </source>
</reference>
<evidence type="ECO:0000256" key="1">
    <source>
        <dbReference type="ARBA" id="ARBA00004651"/>
    </source>
</evidence>
<keyword evidence="7 8" id="KW-0472">Membrane</keyword>
<feature type="transmembrane region" description="Helical" evidence="8">
    <location>
        <begin position="322"/>
        <end position="344"/>
    </location>
</feature>
<accession>A0AA91VAH7</accession>
<keyword evidence="4" id="KW-1003">Cell membrane</keyword>
<evidence type="ECO:0000256" key="8">
    <source>
        <dbReference type="SAM" id="Phobius"/>
    </source>
</evidence>
<protein>
    <submittedName>
        <fullName evidence="9">Malate permease</fullName>
    </submittedName>
</protein>
<dbReference type="PANTHER" id="PTHR36838">
    <property type="entry name" value="AUXIN EFFLUX CARRIER FAMILY PROTEIN"/>
    <property type="match status" value="1"/>
</dbReference>
<dbReference type="GO" id="GO:0005886">
    <property type="term" value="C:plasma membrane"/>
    <property type="evidence" value="ECO:0007669"/>
    <property type="project" value="UniProtKB-SubCell"/>
</dbReference>
<organism evidence="9 10">
    <name type="scientific">Bacillus pseudomycoides</name>
    <dbReference type="NCBI Taxonomy" id="64104"/>
    <lineage>
        <taxon>Bacteria</taxon>
        <taxon>Bacillati</taxon>
        <taxon>Bacillota</taxon>
        <taxon>Bacilli</taxon>
        <taxon>Bacillales</taxon>
        <taxon>Bacillaceae</taxon>
        <taxon>Bacillus</taxon>
        <taxon>Bacillus cereus group</taxon>
    </lineage>
</organism>
<dbReference type="PANTHER" id="PTHR36838:SF1">
    <property type="entry name" value="SLR1864 PROTEIN"/>
    <property type="match status" value="1"/>
</dbReference>